<dbReference type="InterPro" id="IPR055152">
    <property type="entry name" value="Transketolase-like_C_2"/>
</dbReference>
<keyword evidence="8" id="KW-0479">Metal-binding</keyword>
<dbReference type="InterPro" id="IPR004660">
    <property type="entry name" value="PDH_E1"/>
</dbReference>
<keyword evidence="7 11" id="KW-0670">Pyruvate</keyword>
<feature type="binding site" evidence="8">
    <location>
        <position position="179"/>
    </location>
    <ligand>
        <name>Mg(2+)</name>
        <dbReference type="ChEBI" id="CHEBI:18420"/>
    </ligand>
</feature>
<feature type="domain" description="Transketolase-like pyrimidine-binding" evidence="10">
    <location>
        <begin position="428"/>
        <end position="633"/>
    </location>
</feature>
<dbReference type="Pfam" id="PF22613">
    <property type="entry name" value="Transketolase_C_1"/>
    <property type="match status" value="1"/>
</dbReference>
<dbReference type="Gene3D" id="3.40.50.920">
    <property type="match status" value="1"/>
</dbReference>
<comment type="cofactor">
    <cofactor evidence="1 8">
        <name>Mg(2+)</name>
        <dbReference type="ChEBI" id="CHEBI:18420"/>
    </cofactor>
</comment>
<keyword evidence="12" id="KW-1185">Reference proteome</keyword>
<keyword evidence="5 7" id="KW-0786">Thiamine pyrophosphate</keyword>
<dbReference type="InterPro" id="IPR029061">
    <property type="entry name" value="THDP-binding"/>
</dbReference>
<proteinExistence type="inferred from homology"/>
<evidence type="ECO:0000256" key="5">
    <source>
        <dbReference type="ARBA" id="ARBA00023052"/>
    </source>
</evidence>
<keyword evidence="7 11" id="KW-0560">Oxidoreductase</keyword>
<protein>
    <recommendedName>
        <fullName evidence="4 7">Pyruvate dehydrogenase E1 component</fullName>
        <ecNumber evidence="7">1.2.4.1</ecNumber>
    </recommendedName>
</protein>
<dbReference type="SUPFAM" id="SSF52518">
    <property type="entry name" value="Thiamin diphosphate-binding fold (THDP-binding)"/>
    <property type="match status" value="2"/>
</dbReference>
<comment type="function">
    <text evidence="7">Component of the pyruvate dehydrogenase (PDH) complex, that catalyzes the overall conversion of pyruvate to acetyl-CoA and CO(2).</text>
</comment>
<evidence type="ECO:0000256" key="6">
    <source>
        <dbReference type="ARBA" id="ARBA00051231"/>
    </source>
</evidence>
<feature type="region of interest" description="Disordered" evidence="9">
    <location>
        <begin position="402"/>
        <end position="426"/>
    </location>
</feature>
<gene>
    <name evidence="11" type="ORF">BJZ21_003255</name>
</gene>
<evidence type="ECO:0000256" key="7">
    <source>
        <dbReference type="PIRNR" id="PIRNR000156"/>
    </source>
</evidence>
<feature type="region of interest" description="Disordered" evidence="9">
    <location>
        <begin position="1"/>
        <end position="21"/>
    </location>
</feature>
<evidence type="ECO:0000256" key="1">
    <source>
        <dbReference type="ARBA" id="ARBA00001946"/>
    </source>
</evidence>
<organism evidence="11 12">
    <name type="scientific">Nocardioides panaciterrulae</name>
    <dbReference type="NCBI Taxonomy" id="661492"/>
    <lineage>
        <taxon>Bacteria</taxon>
        <taxon>Bacillati</taxon>
        <taxon>Actinomycetota</taxon>
        <taxon>Actinomycetes</taxon>
        <taxon>Propionibacteriales</taxon>
        <taxon>Nocardioidaceae</taxon>
        <taxon>Nocardioides</taxon>
    </lineage>
</organism>
<comment type="catalytic activity">
    <reaction evidence="6 7">
        <text>N(6)-[(R)-lipoyl]-L-lysyl-[protein] + pyruvate + H(+) = N(6)-[(R)-S(8)-acetyldihydrolipoyl]-L-lysyl-[protein] + CO2</text>
        <dbReference type="Rhea" id="RHEA:19189"/>
        <dbReference type="Rhea" id="RHEA-COMP:10474"/>
        <dbReference type="Rhea" id="RHEA-COMP:10478"/>
        <dbReference type="ChEBI" id="CHEBI:15361"/>
        <dbReference type="ChEBI" id="CHEBI:15378"/>
        <dbReference type="ChEBI" id="CHEBI:16526"/>
        <dbReference type="ChEBI" id="CHEBI:83099"/>
        <dbReference type="ChEBI" id="CHEBI:83111"/>
        <dbReference type="EC" id="1.2.4.1"/>
    </reaction>
</comment>
<evidence type="ECO:0000256" key="9">
    <source>
        <dbReference type="SAM" id="MobiDB-lite"/>
    </source>
</evidence>
<feature type="binding site" evidence="8">
    <location>
        <position position="211"/>
    </location>
    <ligand>
        <name>Mg(2+)</name>
        <dbReference type="ChEBI" id="CHEBI:18420"/>
    </ligand>
</feature>
<dbReference type="InterPro" id="IPR009014">
    <property type="entry name" value="Transketo_C/PFOR_II"/>
</dbReference>
<dbReference type="Pfam" id="PF00456">
    <property type="entry name" value="Transketolase_N"/>
    <property type="match status" value="1"/>
</dbReference>
<dbReference type="InterPro" id="IPR051157">
    <property type="entry name" value="PDH/Transketolase"/>
</dbReference>
<sequence length="796" mass="83846">MSELDTTAATAPAPTAAPAGHALSAAEADTLREISQRVLWLSAAIVDAANRGRPNTSGVKVGGHQASSASMVDIMVALWFHELTSLDRVSVKPHASPVLHAINHLLGDLDASYLPTLRAKGGLQSYPSRLKDPDTVDFSTGSVGIGATAALWAAISHRYVRSQFADAPPAGRFVSLLGDAELDEGAIWEAVADPQVASLGELLWVVDLNRQSLDRVVPDIQIARLQGMFAAAGWQVVTLKWGRLISALFSRPGGEELRRRLEEMPNEEYQRMLRVDSSQVADRIMGDTTTGQGGSAQLRALLDQVPAAQLAAAVRDLGGHDLGLLVDTFGAVDDHRPTVVFAYTVKGRGLPTEGHPNNHSALLTEAQMRALADASGTSLEDPWRAFEPDSAAADLCRGRGAALRRTPVPPPASVTVPTALGHPHRKPVSTQAALGRLLADLKHDAPAAAARVVTCSPDVASSTNLGGWINKTGVWSVQDRRDWFADDAERVLKWHEVATGQHIELGIAEVNLVGLLGELGATWSRWGERLIPIATLYDPFVSRALEPWSYGIYSGGQSILVGTPSGVTLAPEGGAHQSITTPSIGLEQPGCVAWEPAFAADLEWTFLHAMSQVGVPGGTSAYFRLSTRPIDPALAALPEDPALLERRRRQAIAGGYRLSPHAPASDEVTLVGVGALMPEVLEAASVLAAAGVSAGVVCLTSPDLVFRSWQQRSSRGVGEGSGIVDLLFPAAAAAPLVTVLDGHPHTLSFLAGVRGDRTRCLGVTDFGQSSGLADAYALHGIDAGSIADAALSLLGR</sequence>
<evidence type="ECO:0000256" key="3">
    <source>
        <dbReference type="ARBA" id="ARBA00007131"/>
    </source>
</evidence>
<dbReference type="RefSeq" id="WP_179664724.1">
    <property type="nucleotide sequence ID" value="NZ_JACCBG010000001.1"/>
</dbReference>
<comment type="similarity">
    <text evidence="3">Belongs to the transketolase family.</text>
</comment>
<reference evidence="11 12" key="1">
    <citation type="submission" date="2020-07" db="EMBL/GenBank/DDBJ databases">
        <title>Sequencing the genomes of 1000 actinobacteria strains.</title>
        <authorList>
            <person name="Klenk H.-P."/>
        </authorList>
    </citation>
    <scope>NUCLEOTIDE SEQUENCE [LARGE SCALE GENOMIC DNA]</scope>
    <source>
        <strain evidence="11 12">DSM 21350</strain>
    </source>
</reference>
<dbReference type="Proteomes" id="UP000535511">
    <property type="component" value="Unassembled WGS sequence"/>
</dbReference>
<dbReference type="AlphaFoldDB" id="A0A7Y9E8X1"/>
<dbReference type="GO" id="GO:0000287">
    <property type="term" value="F:magnesium ion binding"/>
    <property type="evidence" value="ECO:0007669"/>
    <property type="project" value="UniProtKB-ARBA"/>
</dbReference>
<dbReference type="InterPro" id="IPR005474">
    <property type="entry name" value="Transketolase_N"/>
</dbReference>
<evidence type="ECO:0000256" key="2">
    <source>
        <dbReference type="ARBA" id="ARBA00001964"/>
    </source>
</evidence>
<dbReference type="EC" id="1.2.4.1" evidence="7"/>
<evidence type="ECO:0000313" key="12">
    <source>
        <dbReference type="Proteomes" id="UP000535511"/>
    </source>
</evidence>
<keyword evidence="8" id="KW-0460">Magnesium</keyword>
<feature type="binding site" evidence="8">
    <location>
        <position position="209"/>
    </location>
    <ligand>
        <name>Mg(2+)</name>
        <dbReference type="ChEBI" id="CHEBI:18420"/>
    </ligand>
</feature>
<dbReference type="PIRSF" id="PIRSF000156">
    <property type="entry name" value="Pyruvate_dh_E1"/>
    <property type="match status" value="1"/>
</dbReference>
<comment type="cofactor">
    <cofactor evidence="2 7">
        <name>thiamine diphosphate</name>
        <dbReference type="ChEBI" id="CHEBI:58937"/>
    </cofactor>
</comment>
<name>A0A7Y9E8X1_9ACTN</name>
<accession>A0A7Y9E8X1</accession>
<dbReference type="Gene3D" id="3.40.50.970">
    <property type="match status" value="2"/>
</dbReference>
<dbReference type="EMBL" id="JACCBG010000001">
    <property type="protein sequence ID" value="NYD43172.1"/>
    <property type="molecule type" value="Genomic_DNA"/>
</dbReference>
<dbReference type="SMART" id="SM00861">
    <property type="entry name" value="Transket_pyr"/>
    <property type="match status" value="1"/>
</dbReference>
<comment type="caution">
    <text evidence="11">The sequence shown here is derived from an EMBL/GenBank/DDBJ whole genome shotgun (WGS) entry which is preliminary data.</text>
</comment>
<dbReference type="PANTHER" id="PTHR43825:SF4">
    <property type="entry name" value="PYRUVATE DEHYDROGENASE E1 COMPONENT"/>
    <property type="match status" value="1"/>
</dbReference>
<dbReference type="InterPro" id="IPR005475">
    <property type="entry name" value="Transketolase-like_Pyr-bd"/>
</dbReference>
<dbReference type="GO" id="GO:0004739">
    <property type="term" value="F:pyruvate dehydrogenase (acetyl-transferring) activity"/>
    <property type="evidence" value="ECO:0007669"/>
    <property type="project" value="UniProtKB-EC"/>
</dbReference>
<dbReference type="PANTHER" id="PTHR43825">
    <property type="entry name" value="PYRUVATE DEHYDROGENASE E1 COMPONENT"/>
    <property type="match status" value="1"/>
</dbReference>
<dbReference type="SUPFAM" id="SSF52922">
    <property type="entry name" value="TK C-terminal domain-like"/>
    <property type="match status" value="1"/>
</dbReference>
<dbReference type="InterPro" id="IPR041621">
    <property type="entry name" value="PDH_E1_M"/>
</dbReference>
<evidence type="ECO:0000313" key="11">
    <source>
        <dbReference type="EMBL" id="NYD43172.1"/>
    </source>
</evidence>
<dbReference type="Pfam" id="PF17831">
    <property type="entry name" value="PDH_E1_M"/>
    <property type="match status" value="1"/>
</dbReference>
<evidence type="ECO:0000256" key="4">
    <source>
        <dbReference type="ARBA" id="ARBA00017172"/>
    </source>
</evidence>
<evidence type="ECO:0000259" key="10">
    <source>
        <dbReference type="SMART" id="SM00861"/>
    </source>
</evidence>
<evidence type="ECO:0000256" key="8">
    <source>
        <dbReference type="PIRSR" id="PIRSR000156-1"/>
    </source>
</evidence>